<organism evidence="1 2">
    <name type="scientific">Pseudalgibacter alginicilyticus</name>
    <dbReference type="NCBI Taxonomy" id="1736674"/>
    <lineage>
        <taxon>Bacteria</taxon>
        <taxon>Pseudomonadati</taxon>
        <taxon>Bacteroidota</taxon>
        <taxon>Flavobacteriia</taxon>
        <taxon>Flavobacteriales</taxon>
        <taxon>Flavobacteriaceae</taxon>
        <taxon>Pseudalgibacter</taxon>
    </lineage>
</organism>
<dbReference type="AlphaFoldDB" id="A0A0P0CIR2"/>
<gene>
    <name evidence="1" type="ORF">APS56_13655</name>
</gene>
<dbReference type="STRING" id="1736674.APS56_13655"/>
<dbReference type="EMBL" id="CP012898">
    <property type="protein sequence ID" value="ALJ06109.1"/>
    <property type="molecule type" value="Genomic_DNA"/>
</dbReference>
<accession>A0A0P0CIR2</accession>
<dbReference type="OrthoDB" id="821805at2"/>
<keyword evidence="2" id="KW-1185">Reference proteome</keyword>
<evidence type="ECO:0000313" key="1">
    <source>
        <dbReference type="EMBL" id="ALJ06109.1"/>
    </source>
</evidence>
<dbReference type="KEGG" id="ahz:APS56_13655"/>
<dbReference type="Proteomes" id="UP000057981">
    <property type="component" value="Chromosome"/>
</dbReference>
<name>A0A0P0CIR2_9FLAO</name>
<proteinExistence type="predicted"/>
<protein>
    <submittedName>
        <fullName evidence="1">Uncharacterized protein</fullName>
    </submittedName>
</protein>
<reference evidence="1 2" key="1">
    <citation type="submission" date="2015-10" db="EMBL/GenBank/DDBJ databases">
        <authorList>
            <person name="Gilbert D.G."/>
        </authorList>
    </citation>
    <scope>NUCLEOTIDE SEQUENCE [LARGE SCALE GENOMIC DNA]</scope>
    <source>
        <strain evidence="2">HZ-22</strain>
    </source>
</reference>
<dbReference type="RefSeq" id="WP_054729380.1">
    <property type="nucleotide sequence ID" value="NZ_CP012898.1"/>
</dbReference>
<sequence>MAGNIARNTKALKSSEAILNQLDNRTIWDDSMATHYNNLKNYMSKIAVVRSSYENLKSIGFDLIKNDSLRGKIQE</sequence>
<evidence type="ECO:0000313" key="2">
    <source>
        <dbReference type="Proteomes" id="UP000057981"/>
    </source>
</evidence>